<comment type="caution">
    <text evidence="2">The sequence shown here is derived from an EMBL/GenBank/DDBJ whole genome shotgun (WGS) entry which is preliminary data.</text>
</comment>
<reference evidence="2" key="1">
    <citation type="submission" date="2021-01" db="EMBL/GenBank/DDBJ databases">
        <title>Whole genome shotgun sequence of Virgisporangium ochraceum NBRC 16418.</title>
        <authorList>
            <person name="Komaki H."/>
            <person name="Tamura T."/>
        </authorList>
    </citation>
    <scope>NUCLEOTIDE SEQUENCE</scope>
    <source>
        <strain evidence="2">NBRC 16418</strain>
    </source>
</reference>
<gene>
    <name evidence="2" type="ORF">Voc01_075230</name>
</gene>
<dbReference type="RefSeq" id="WP_203932453.1">
    <property type="nucleotide sequence ID" value="NZ_BOPH01000102.1"/>
</dbReference>
<dbReference type="EMBL" id="BOPH01000102">
    <property type="protein sequence ID" value="GIJ72606.1"/>
    <property type="molecule type" value="Genomic_DNA"/>
</dbReference>
<evidence type="ECO:0000313" key="2">
    <source>
        <dbReference type="EMBL" id="GIJ72606.1"/>
    </source>
</evidence>
<feature type="transmembrane region" description="Helical" evidence="1">
    <location>
        <begin position="25"/>
        <end position="47"/>
    </location>
</feature>
<evidence type="ECO:0008006" key="4">
    <source>
        <dbReference type="Google" id="ProtNLM"/>
    </source>
</evidence>
<organism evidence="2 3">
    <name type="scientific">Virgisporangium ochraceum</name>
    <dbReference type="NCBI Taxonomy" id="65505"/>
    <lineage>
        <taxon>Bacteria</taxon>
        <taxon>Bacillati</taxon>
        <taxon>Actinomycetota</taxon>
        <taxon>Actinomycetes</taxon>
        <taxon>Micromonosporales</taxon>
        <taxon>Micromonosporaceae</taxon>
        <taxon>Virgisporangium</taxon>
    </lineage>
</organism>
<evidence type="ECO:0000313" key="3">
    <source>
        <dbReference type="Proteomes" id="UP000635606"/>
    </source>
</evidence>
<keyword evidence="1" id="KW-0472">Membrane</keyword>
<dbReference type="Proteomes" id="UP000635606">
    <property type="component" value="Unassembled WGS sequence"/>
</dbReference>
<dbReference type="AlphaFoldDB" id="A0A8J4A4K4"/>
<sequence>MESLRRCARRAGIGRNPLRRPTDRFETWFTVLLTIAVLVTAPFAVWWCAGDAYERATSAADRQRDMLFLVQAVLLADADRAERTYTDDGATLLLVPARWTAPDGTVRTGQLEPPAYGRAGSTVAIWTDIRGNPMQPPTSNPLGASVGVGLAVTSFAVVVYACVLAAVRRSLNRRRMAAWQREWRSVEPRWSGRR</sequence>
<dbReference type="InterPro" id="IPR039708">
    <property type="entry name" value="MT1774/Rv1733c-like"/>
</dbReference>
<dbReference type="PANTHER" id="PTHR42305">
    <property type="entry name" value="MEMBRANE PROTEIN RV1733C-RELATED"/>
    <property type="match status" value="1"/>
</dbReference>
<keyword evidence="3" id="KW-1185">Reference proteome</keyword>
<feature type="transmembrane region" description="Helical" evidence="1">
    <location>
        <begin position="142"/>
        <end position="167"/>
    </location>
</feature>
<evidence type="ECO:0000256" key="1">
    <source>
        <dbReference type="SAM" id="Phobius"/>
    </source>
</evidence>
<dbReference type="PANTHER" id="PTHR42305:SF1">
    <property type="entry name" value="MEMBRANE PROTEIN RV1733C-RELATED"/>
    <property type="match status" value="1"/>
</dbReference>
<accession>A0A8J4A4K4</accession>
<proteinExistence type="predicted"/>
<keyword evidence="1" id="KW-1133">Transmembrane helix</keyword>
<keyword evidence="1" id="KW-0812">Transmembrane</keyword>
<name>A0A8J4A4K4_9ACTN</name>
<protein>
    <recommendedName>
        <fullName evidence="4">Transmembrane protein</fullName>
    </recommendedName>
</protein>